<name>A0A1M5TSU8_9BACT</name>
<evidence type="ECO:0008006" key="3">
    <source>
        <dbReference type="Google" id="ProtNLM"/>
    </source>
</evidence>
<gene>
    <name evidence="1" type="ORF">SAMN04488109_4258</name>
</gene>
<accession>A0A1M5TSU8</accession>
<organism evidence="1 2">
    <name type="scientific">Chryseolinea serpens</name>
    <dbReference type="NCBI Taxonomy" id="947013"/>
    <lineage>
        <taxon>Bacteria</taxon>
        <taxon>Pseudomonadati</taxon>
        <taxon>Bacteroidota</taxon>
        <taxon>Cytophagia</taxon>
        <taxon>Cytophagales</taxon>
        <taxon>Fulvivirgaceae</taxon>
        <taxon>Chryseolinea</taxon>
    </lineage>
</organism>
<evidence type="ECO:0000313" key="1">
    <source>
        <dbReference type="EMBL" id="SHH53862.1"/>
    </source>
</evidence>
<proteinExistence type="predicted"/>
<evidence type="ECO:0000313" key="2">
    <source>
        <dbReference type="Proteomes" id="UP000184212"/>
    </source>
</evidence>
<keyword evidence="2" id="KW-1185">Reference proteome</keyword>
<dbReference type="RefSeq" id="WP_073137993.1">
    <property type="nucleotide sequence ID" value="NZ_FQWQ01000003.1"/>
</dbReference>
<sequence length="148" mass="16257">MPNSILSPDKIRPLTFLLFLVTLFSCSASKEESAQDKMRKLLTSGTWNVVGVTADGEDKTDAFAGLRLTFTANTYTTDQGDPVWPASGTWAFTDDKATAFTRDDDMLVTIRSSTDTHLSLSLISNYPILEEGGRAESIAGEFVFEFNK</sequence>
<dbReference type="STRING" id="947013.SAMN04488109_4258"/>
<protein>
    <recommendedName>
        <fullName evidence="3">Lipocalin-like domain-containing protein</fullName>
    </recommendedName>
</protein>
<dbReference type="Proteomes" id="UP000184212">
    <property type="component" value="Unassembled WGS sequence"/>
</dbReference>
<dbReference type="EMBL" id="FQWQ01000003">
    <property type="protein sequence ID" value="SHH53862.1"/>
    <property type="molecule type" value="Genomic_DNA"/>
</dbReference>
<dbReference type="OrthoDB" id="838398at2"/>
<dbReference type="AlphaFoldDB" id="A0A1M5TSU8"/>
<reference evidence="1 2" key="1">
    <citation type="submission" date="2016-11" db="EMBL/GenBank/DDBJ databases">
        <authorList>
            <person name="Jaros S."/>
            <person name="Januszkiewicz K."/>
            <person name="Wedrychowicz H."/>
        </authorList>
    </citation>
    <scope>NUCLEOTIDE SEQUENCE [LARGE SCALE GENOMIC DNA]</scope>
    <source>
        <strain evidence="1 2">DSM 24574</strain>
    </source>
</reference>